<dbReference type="Gene3D" id="3.90.550.10">
    <property type="entry name" value="Spore Coat Polysaccharide Biosynthesis Protein SpsA, Chain A"/>
    <property type="match status" value="1"/>
</dbReference>
<dbReference type="OrthoDB" id="9810303at2"/>
<accession>A0A510HG42</accession>
<dbReference type="InterPro" id="IPR029044">
    <property type="entry name" value="Nucleotide-diphossugar_trans"/>
</dbReference>
<name>A0A510HG42_9ACTN</name>
<dbReference type="PANTHER" id="PTHR48090">
    <property type="entry name" value="UNDECAPRENYL-PHOSPHATE 4-DEOXY-4-FORMAMIDO-L-ARABINOSE TRANSFERASE-RELATED"/>
    <property type="match status" value="1"/>
</dbReference>
<evidence type="ECO:0000313" key="4">
    <source>
        <dbReference type="Proteomes" id="UP000318065"/>
    </source>
</evidence>
<keyword evidence="4" id="KW-1185">Reference proteome</keyword>
<dbReference type="InterPro" id="IPR050256">
    <property type="entry name" value="Glycosyltransferase_2"/>
</dbReference>
<gene>
    <name evidence="3" type="ORF">RxyAA322_07620</name>
</gene>
<dbReference type="PANTHER" id="PTHR48090:SF7">
    <property type="entry name" value="RFBJ PROTEIN"/>
    <property type="match status" value="1"/>
</dbReference>
<dbReference type="AlphaFoldDB" id="A0A510HG42"/>
<proteinExistence type="inferred from homology"/>
<comment type="similarity">
    <text evidence="1">Belongs to the glycosyltransferase 2 family.</text>
</comment>
<dbReference type="InterPro" id="IPR001173">
    <property type="entry name" value="Glyco_trans_2-like"/>
</dbReference>
<protein>
    <recommendedName>
        <fullName evidence="2">Glycosyltransferase 2-like domain-containing protein</fullName>
    </recommendedName>
</protein>
<evidence type="ECO:0000256" key="1">
    <source>
        <dbReference type="ARBA" id="ARBA00006739"/>
    </source>
</evidence>
<feature type="domain" description="Glycosyltransferase 2-like" evidence="2">
    <location>
        <begin position="7"/>
        <end position="135"/>
    </location>
</feature>
<evidence type="ECO:0000313" key="3">
    <source>
        <dbReference type="EMBL" id="BBL78908.1"/>
    </source>
</evidence>
<dbReference type="Pfam" id="PF00535">
    <property type="entry name" value="Glycos_transf_2"/>
    <property type="match status" value="1"/>
</dbReference>
<organism evidence="3 4">
    <name type="scientific">Rubrobacter xylanophilus</name>
    <dbReference type="NCBI Taxonomy" id="49319"/>
    <lineage>
        <taxon>Bacteria</taxon>
        <taxon>Bacillati</taxon>
        <taxon>Actinomycetota</taxon>
        <taxon>Rubrobacteria</taxon>
        <taxon>Rubrobacterales</taxon>
        <taxon>Rubrobacteraceae</taxon>
        <taxon>Rubrobacter</taxon>
    </lineage>
</organism>
<dbReference type="EMBL" id="AP019791">
    <property type="protein sequence ID" value="BBL78908.1"/>
    <property type="molecule type" value="Genomic_DNA"/>
</dbReference>
<dbReference type="SUPFAM" id="SSF53448">
    <property type="entry name" value="Nucleotide-diphospho-sugar transferases"/>
    <property type="match status" value="1"/>
</dbReference>
<evidence type="ECO:0000259" key="2">
    <source>
        <dbReference type="Pfam" id="PF00535"/>
    </source>
</evidence>
<dbReference type="RefSeq" id="WP_143526998.1">
    <property type="nucleotide sequence ID" value="NZ_AP019791.1"/>
</dbReference>
<sequence length="227" mass="23592">MPRPVAVIAARNEQDLLPQTLRALSSIPLALILVVDDGSTDATAATARTLGAQVLPAAPPDSPGDKGRALRLGILHARKISPEAPLLLADADLGASARHLSSLLAALGPDTPAAVAAFPPATRGGFGLVKRLARYEISRRTGHHPAEPLSGQRALLPAALDSLPGLAPGFGAETGMTLDLLVAGIVPAELPLPLHHRPTGKTPAGFLHRARQGRDVLRALRGERLPW</sequence>
<reference evidence="3" key="1">
    <citation type="journal article" date="2019" name="Microbiol. Resour. Announc.">
        <title>Complete Genome Sequence of Rubrobacter xylanophilus Strain AA3-22, Isolated from Arima Onsen in Japan.</title>
        <authorList>
            <person name="Tomariguchi N."/>
            <person name="Miyazaki K."/>
        </authorList>
    </citation>
    <scope>NUCLEOTIDE SEQUENCE [LARGE SCALE GENOMIC DNA]</scope>
    <source>
        <strain evidence="3">AA3-22</strain>
    </source>
</reference>
<dbReference type="Proteomes" id="UP000318065">
    <property type="component" value="Chromosome"/>
</dbReference>